<feature type="transmembrane region" description="Helical" evidence="7">
    <location>
        <begin position="79"/>
        <end position="98"/>
    </location>
</feature>
<dbReference type="Proteomes" id="UP000215545">
    <property type="component" value="Unassembled WGS sequence"/>
</dbReference>
<protein>
    <submittedName>
        <fullName evidence="9">Chromate transporter</fullName>
    </submittedName>
</protein>
<keyword evidence="4 7" id="KW-0812">Transmembrane</keyword>
<dbReference type="RefSeq" id="WP_045851266.1">
    <property type="nucleotide sequence ID" value="NZ_FTLX01000007.1"/>
</dbReference>
<evidence type="ECO:0000256" key="3">
    <source>
        <dbReference type="ARBA" id="ARBA00022475"/>
    </source>
</evidence>
<evidence type="ECO:0000256" key="4">
    <source>
        <dbReference type="ARBA" id="ARBA00022692"/>
    </source>
</evidence>
<evidence type="ECO:0000313" key="10">
    <source>
        <dbReference type="Proteomes" id="UP000186385"/>
    </source>
</evidence>
<keyword evidence="3" id="KW-1003">Cell membrane</keyword>
<reference evidence="9 10" key="1">
    <citation type="submission" date="2017-01" db="EMBL/GenBank/DDBJ databases">
        <authorList>
            <person name="Mah S.A."/>
            <person name="Swanson W.J."/>
            <person name="Moy G.W."/>
            <person name="Vacquier V.D."/>
        </authorList>
    </citation>
    <scope>NUCLEOTIDE SEQUENCE [LARGE SCALE GENOMIC DNA]</scope>
    <source>
        <strain evidence="9 10">NIO-1016</strain>
    </source>
</reference>
<sequence length="189" mass="20777">MKQRDIFIAFFRSSMLGYGGGPTTIPLVQKEVVERFKWMDNEEFGDILAIGNTLPGPINTKMAGYIGYRIGGIPGTINAILATILPTILLMIILLTTLTAFKDLAWVQGMTRGVLPVVGVMLAVLTKDFLQSSVKGLKWATVVLHVVLALLFIEFLHVHPAIIIAALLIFAFFKPVPKKETKDKKGRLA</sequence>
<evidence type="ECO:0000313" key="8">
    <source>
        <dbReference type="EMBL" id="OXS75714.1"/>
    </source>
</evidence>
<dbReference type="Pfam" id="PF02417">
    <property type="entry name" value="Chromate_transp"/>
    <property type="match status" value="1"/>
</dbReference>
<comment type="subcellular location">
    <subcellularLocation>
        <location evidence="1">Cell membrane</location>
        <topology evidence="1">Multi-pass membrane protein</topology>
    </subcellularLocation>
</comment>
<keyword evidence="5 7" id="KW-1133">Transmembrane helix</keyword>
<evidence type="ECO:0000256" key="7">
    <source>
        <dbReference type="SAM" id="Phobius"/>
    </source>
</evidence>
<evidence type="ECO:0000256" key="1">
    <source>
        <dbReference type="ARBA" id="ARBA00004651"/>
    </source>
</evidence>
<dbReference type="EMBL" id="FTLX01000007">
    <property type="protein sequence ID" value="SIR34677.1"/>
    <property type="molecule type" value="Genomic_DNA"/>
</dbReference>
<comment type="similarity">
    <text evidence="2">Belongs to the chromate ion transporter (CHR) (TC 2.A.51) family.</text>
</comment>
<accession>A0A1N7A6E1</accession>
<evidence type="ECO:0000256" key="2">
    <source>
        <dbReference type="ARBA" id="ARBA00005262"/>
    </source>
</evidence>
<organism evidence="9 10">
    <name type="scientific">Domibacillus enclensis</name>
    <dbReference type="NCBI Taxonomy" id="1017273"/>
    <lineage>
        <taxon>Bacteria</taxon>
        <taxon>Bacillati</taxon>
        <taxon>Bacillota</taxon>
        <taxon>Bacilli</taxon>
        <taxon>Bacillales</taxon>
        <taxon>Bacillaceae</taxon>
        <taxon>Domibacillus</taxon>
    </lineage>
</organism>
<keyword evidence="6 7" id="KW-0472">Membrane</keyword>
<dbReference type="PANTHER" id="PTHR43663:SF1">
    <property type="entry name" value="CHROMATE TRANSPORTER"/>
    <property type="match status" value="1"/>
</dbReference>
<evidence type="ECO:0000256" key="6">
    <source>
        <dbReference type="ARBA" id="ARBA00023136"/>
    </source>
</evidence>
<feature type="transmembrane region" description="Helical" evidence="7">
    <location>
        <begin position="104"/>
        <end position="125"/>
    </location>
</feature>
<dbReference type="InterPro" id="IPR003370">
    <property type="entry name" value="Chromate_transpt"/>
</dbReference>
<evidence type="ECO:0000313" key="9">
    <source>
        <dbReference type="EMBL" id="SIR34677.1"/>
    </source>
</evidence>
<keyword evidence="11" id="KW-1185">Reference proteome</keyword>
<evidence type="ECO:0000313" key="11">
    <source>
        <dbReference type="Proteomes" id="UP000215545"/>
    </source>
</evidence>
<reference evidence="11" key="2">
    <citation type="submission" date="2017-03" db="EMBL/GenBank/DDBJ databases">
        <title>Bacillus sp. V-88(T) DSM27956, whole genome shotgun sequencing project.</title>
        <authorList>
            <person name="Dastager S.G."/>
            <person name="Neurgaonkar P.S."/>
            <person name="Dharne M.S."/>
        </authorList>
    </citation>
    <scope>NUCLEOTIDE SEQUENCE [LARGE SCALE GENOMIC DNA]</scope>
    <source>
        <strain evidence="11">DSM 25145</strain>
    </source>
</reference>
<dbReference type="AlphaFoldDB" id="A0A1N7A6E1"/>
<dbReference type="STRING" id="1017273.SAMN05443094_10787"/>
<proteinExistence type="inferred from homology"/>
<name>A0A1N7A6E1_9BACI</name>
<dbReference type="GO" id="GO:0005886">
    <property type="term" value="C:plasma membrane"/>
    <property type="evidence" value="ECO:0007669"/>
    <property type="project" value="UniProtKB-SubCell"/>
</dbReference>
<dbReference type="GO" id="GO:0015109">
    <property type="term" value="F:chromate transmembrane transporter activity"/>
    <property type="evidence" value="ECO:0007669"/>
    <property type="project" value="InterPro"/>
</dbReference>
<dbReference type="EMBL" id="MWSK01000007">
    <property type="protein sequence ID" value="OXS75714.1"/>
    <property type="molecule type" value="Genomic_DNA"/>
</dbReference>
<dbReference type="PANTHER" id="PTHR43663">
    <property type="entry name" value="CHROMATE TRANSPORT PROTEIN-RELATED"/>
    <property type="match status" value="1"/>
</dbReference>
<reference evidence="8" key="3">
    <citation type="submission" date="2017-03" db="EMBL/GenBank/DDBJ databases">
        <authorList>
            <person name="Dastager S.G."/>
            <person name="Neurgaonkar P.S."/>
            <person name="Dharne M.S."/>
        </authorList>
    </citation>
    <scope>NUCLEOTIDE SEQUENCE</scope>
    <source>
        <strain evidence="8">DSM 25145</strain>
    </source>
</reference>
<evidence type="ECO:0000256" key="5">
    <source>
        <dbReference type="ARBA" id="ARBA00022989"/>
    </source>
</evidence>
<dbReference type="InterPro" id="IPR052518">
    <property type="entry name" value="CHR_Transporter"/>
</dbReference>
<dbReference type="OrthoDB" id="9027281at2"/>
<gene>
    <name evidence="8" type="ORF">B1B05_14350</name>
    <name evidence="9" type="ORF">SAMN05443094_10787</name>
</gene>
<dbReference type="Proteomes" id="UP000186385">
    <property type="component" value="Unassembled WGS sequence"/>
</dbReference>